<dbReference type="SUPFAM" id="SSF52047">
    <property type="entry name" value="RNI-like"/>
    <property type="match status" value="1"/>
</dbReference>
<keyword evidence="2" id="KW-1185">Reference proteome</keyword>
<dbReference type="AlphaFoldDB" id="A0A835FFU0"/>
<comment type="caution">
    <text evidence="1">The sequence shown here is derived from an EMBL/GenBank/DDBJ whole genome shotgun (WGS) entry which is preliminary data.</text>
</comment>
<protein>
    <submittedName>
        <fullName evidence="1">Uncharacterized protein</fullName>
    </submittedName>
</protein>
<dbReference type="OrthoDB" id="694210at2759"/>
<dbReference type="Gene3D" id="3.80.10.10">
    <property type="entry name" value="Ribonuclease Inhibitor"/>
    <property type="match status" value="1"/>
</dbReference>
<dbReference type="Proteomes" id="UP000636709">
    <property type="component" value="Unassembled WGS sequence"/>
</dbReference>
<reference evidence="1" key="1">
    <citation type="submission" date="2020-07" db="EMBL/GenBank/DDBJ databases">
        <title>Genome sequence and genetic diversity analysis of an under-domesticated orphan crop, white fonio (Digitaria exilis).</title>
        <authorList>
            <person name="Bennetzen J.L."/>
            <person name="Chen S."/>
            <person name="Ma X."/>
            <person name="Wang X."/>
            <person name="Yssel A.E.J."/>
            <person name="Chaluvadi S.R."/>
            <person name="Johnson M."/>
            <person name="Gangashetty P."/>
            <person name="Hamidou F."/>
            <person name="Sanogo M.D."/>
            <person name="Zwaenepoel A."/>
            <person name="Wallace J."/>
            <person name="Van De Peer Y."/>
            <person name="Van Deynze A."/>
        </authorList>
    </citation>
    <scope>NUCLEOTIDE SEQUENCE</scope>
    <source>
        <tissue evidence="1">Leaves</tissue>
    </source>
</reference>
<organism evidence="1 2">
    <name type="scientific">Digitaria exilis</name>
    <dbReference type="NCBI Taxonomy" id="1010633"/>
    <lineage>
        <taxon>Eukaryota</taxon>
        <taxon>Viridiplantae</taxon>
        <taxon>Streptophyta</taxon>
        <taxon>Embryophyta</taxon>
        <taxon>Tracheophyta</taxon>
        <taxon>Spermatophyta</taxon>
        <taxon>Magnoliopsida</taxon>
        <taxon>Liliopsida</taxon>
        <taxon>Poales</taxon>
        <taxon>Poaceae</taxon>
        <taxon>PACMAD clade</taxon>
        <taxon>Panicoideae</taxon>
        <taxon>Panicodae</taxon>
        <taxon>Paniceae</taxon>
        <taxon>Anthephorinae</taxon>
        <taxon>Digitaria</taxon>
    </lineage>
</organism>
<accession>A0A835FFU0</accession>
<name>A0A835FFU0_9POAL</name>
<gene>
    <name evidence="1" type="ORF">HU200_012332</name>
</gene>
<dbReference type="InterPro" id="IPR032675">
    <property type="entry name" value="LRR_dom_sf"/>
</dbReference>
<proteinExistence type="predicted"/>
<dbReference type="EMBL" id="JACEFO010000987">
    <property type="protein sequence ID" value="KAF8750602.1"/>
    <property type="molecule type" value="Genomic_DNA"/>
</dbReference>
<evidence type="ECO:0000313" key="1">
    <source>
        <dbReference type="EMBL" id="KAF8750602.1"/>
    </source>
</evidence>
<evidence type="ECO:0000313" key="2">
    <source>
        <dbReference type="Proteomes" id="UP000636709"/>
    </source>
</evidence>
<sequence>MREVHLAKTDIGGAREEIFNLIERDHNNINIYFDGWTSFGAVAVLRSIAQVLPSMKDPPPKLCFGRIIYIDCSSWTSKRVMQKVIAQQLILENEIMAIFDEQDEENDFNGLDLGSTDAIRSVAAVIDNTLRASRFMMIFINGSDEEVVLGTLGIPEYSDCVILWTFSASLVTMNTFEHHDEIKKKLRYADVFLWSFHPMCLARSEFIALFQEEASSIVARYPLIDLYYTVWVEILSEEKIKLMANLMELDIEGVKWPRWISNHLIHKMLPNLQRLRIIKPMYDEAAETETSNIGESFLLTDSTSLEILDLSGSTRVTGSISSKASHLQEITLDGCEGLGDVMLPNNSWLRSFSFDGCGPSEASHWASTIELPPPMSRPNQAPIDANKKKGVVKTSIISLQGCGRLDKLFCVGFPTSWSWTFRDVQSRIISSAACRITTGAILQPAARASNKTMMAGSSSDQQRQHYCLAGGVLMYGDVFTKVVTSQP</sequence>